<gene>
    <name evidence="1" type="ORF">NK667_31240</name>
</gene>
<dbReference type="Proteomes" id="UP001059607">
    <property type="component" value="Chromosome"/>
</dbReference>
<evidence type="ECO:0000313" key="2">
    <source>
        <dbReference type="Proteomes" id="UP001059607"/>
    </source>
</evidence>
<dbReference type="RefSeq" id="WP_054616765.1">
    <property type="nucleotide sequence ID" value="NZ_CP101125.1"/>
</dbReference>
<name>A0ABY5EIG1_9PSED</name>
<sequence length="283" mass="34128">MALHLEDALSQVLGETEYSNRHDIWLWYTLLFYETRFNPNDYSDTGMRDKMARYLQTRTWRVDELLKERRKQLVHKRDIEWITEDRRVAEWMTKEIQNSTGHSQLKNYFDLKEKDLPIAILDVWQRDITQKANLLRDLEQRWKSHKANDRVYAWFKDDDQKSQFAWDWLEKNSFVVTLGSAPFETFEDILIFFDKANYSREQKELYIGKIKKGWTQKKYRENLKGKAQYNFVLSDKAIVSLEKLASRYEVSRARLLEILIEMEAEKNDHVPEKIRTAQLLKTS</sequence>
<keyword evidence="2" id="KW-1185">Reference proteome</keyword>
<dbReference type="EMBL" id="CP101125">
    <property type="protein sequence ID" value="UTO14562.1"/>
    <property type="molecule type" value="Genomic_DNA"/>
</dbReference>
<accession>A0ABY5EIG1</accession>
<evidence type="ECO:0000313" key="1">
    <source>
        <dbReference type="EMBL" id="UTO14562.1"/>
    </source>
</evidence>
<proteinExistence type="predicted"/>
<reference evidence="1" key="1">
    <citation type="submission" date="2022-07" db="EMBL/GenBank/DDBJ databases">
        <title>Pseudomonas nunamit sp. nov. an antifungal species isolated from Greenland.</title>
        <authorList>
            <person name="Ntana F."/>
            <person name="Hennessy R.C."/>
            <person name="Zervas A."/>
            <person name="Stougaard P."/>
        </authorList>
    </citation>
    <scope>NUCLEOTIDE SEQUENCE</scope>
    <source>
        <strain evidence="1">In5</strain>
    </source>
</reference>
<protein>
    <submittedName>
        <fullName evidence="1">Uncharacterized protein</fullName>
    </submittedName>
</protein>
<organism evidence="1 2">
    <name type="scientific">Pseudomonas nunensis</name>
    <dbReference type="NCBI Taxonomy" id="2961896"/>
    <lineage>
        <taxon>Bacteria</taxon>
        <taxon>Pseudomonadati</taxon>
        <taxon>Pseudomonadota</taxon>
        <taxon>Gammaproteobacteria</taxon>
        <taxon>Pseudomonadales</taxon>
        <taxon>Pseudomonadaceae</taxon>
        <taxon>Pseudomonas</taxon>
    </lineage>
</organism>